<proteinExistence type="predicted"/>
<dbReference type="AlphaFoldDB" id="A0A9Q0QTN7"/>
<protein>
    <submittedName>
        <fullName evidence="2">Uncharacterized protein</fullName>
    </submittedName>
</protein>
<keyword evidence="3" id="KW-1185">Reference proteome</keyword>
<accession>A0A9Q0QTN7</accession>
<evidence type="ECO:0000313" key="2">
    <source>
        <dbReference type="EMBL" id="KAJ4971412.1"/>
    </source>
</evidence>
<gene>
    <name evidence="2" type="ORF">NE237_004511</name>
</gene>
<feature type="compositionally biased region" description="Polar residues" evidence="1">
    <location>
        <begin position="66"/>
        <end position="88"/>
    </location>
</feature>
<comment type="caution">
    <text evidence="2">The sequence shown here is derived from an EMBL/GenBank/DDBJ whole genome shotgun (WGS) entry which is preliminary data.</text>
</comment>
<evidence type="ECO:0000313" key="3">
    <source>
        <dbReference type="Proteomes" id="UP001141806"/>
    </source>
</evidence>
<sequence>MCFKVPIWEHMDHRSQRERELLTDFKDCIIRQVGEEAESASITVGCAPLQFAEIRFSFEDTSLRANAKTNIPTSSPMILENGASSTEEFPNLPPGSPRPQRLLDINENL</sequence>
<name>A0A9Q0QTN7_9MAGN</name>
<dbReference type="Proteomes" id="UP001141806">
    <property type="component" value="Unassembled WGS sequence"/>
</dbReference>
<feature type="region of interest" description="Disordered" evidence="1">
    <location>
        <begin position="66"/>
        <end position="109"/>
    </location>
</feature>
<dbReference type="EMBL" id="JAMYWD010000005">
    <property type="protein sequence ID" value="KAJ4971412.1"/>
    <property type="molecule type" value="Genomic_DNA"/>
</dbReference>
<reference evidence="2" key="1">
    <citation type="journal article" date="2023" name="Plant J.">
        <title>The genome of the king protea, Protea cynaroides.</title>
        <authorList>
            <person name="Chang J."/>
            <person name="Duong T.A."/>
            <person name="Schoeman C."/>
            <person name="Ma X."/>
            <person name="Roodt D."/>
            <person name="Barker N."/>
            <person name="Li Z."/>
            <person name="Van de Peer Y."/>
            <person name="Mizrachi E."/>
        </authorList>
    </citation>
    <scope>NUCLEOTIDE SEQUENCE</scope>
    <source>
        <tissue evidence="2">Young leaves</tissue>
    </source>
</reference>
<organism evidence="2 3">
    <name type="scientific">Protea cynaroides</name>
    <dbReference type="NCBI Taxonomy" id="273540"/>
    <lineage>
        <taxon>Eukaryota</taxon>
        <taxon>Viridiplantae</taxon>
        <taxon>Streptophyta</taxon>
        <taxon>Embryophyta</taxon>
        <taxon>Tracheophyta</taxon>
        <taxon>Spermatophyta</taxon>
        <taxon>Magnoliopsida</taxon>
        <taxon>Proteales</taxon>
        <taxon>Proteaceae</taxon>
        <taxon>Protea</taxon>
    </lineage>
</organism>
<evidence type="ECO:0000256" key="1">
    <source>
        <dbReference type="SAM" id="MobiDB-lite"/>
    </source>
</evidence>